<dbReference type="RefSeq" id="WP_234445841.1">
    <property type="nucleotide sequence ID" value="NZ_JAENRR010000036.1"/>
</dbReference>
<proteinExistence type="predicted"/>
<feature type="chain" id="PRO_5045598249" evidence="1">
    <location>
        <begin position="20"/>
        <end position="150"/>
    </location>
</feature>
<dbReference type="PANTHER" id="PTHR36919">
    <property type="entry name" value="BLR1215 PROTEIN"/>
    <property type="match status" value="1"/>
</dbReference>
<dbReference type="Pfam" id="PF09917">
    <property type="entry name" value="DUF2147"/>
    <property type="match status" value="1"/>
</dbReference>
<dbReference type="InterPro" id="IPR019223">
    <property type="entry name" value="DUF2147"/>
</dbReference>
<name>A0ABS1HLI0_9BACT</name>
<dbReference type="Proteomes" id="UP000605676">
    <property type="component" value="Unassembled WGS sequence"/>
</dbReference>
<accession>A0ABS1HLI0</accession>
<dbReference type="EMBL" id="JAENRR010000036">
    <property type="protein sequence ID" value="MBK3518526.1"/>
    <property type="molecule type" value="Genomic_DNA"/>
</dbReference>
<dbReference type="Gene3D" id="2.40.128.520">
    <property type="match status" value="1"/>
</dbReference>
<feature type="domain" description="DUF2147" evidence="2">
    <location>
        <begin position="27"/>
        <end position="145"/>
    </location>
</feature>
<gene>
    <name evidence="3" type="ORF">JIV24_14370</name>
</gene>
<evidence type="ECO:0000313" key="4">
    <source>
        <dbReference type="Proteomes" id="UP000605676"/>
    </source>
</evidence>
<feature type="signal peptide" evidence="1">
    <location>
        <begin position="1"/>
        <end position="19"/>
    </location>
</feature>
<organism evidence="3 4">
    <name type="scientific">Carboxylicivirga marina</name>
    <dbReference type="NCBI Taxonomy" id="2800988"/>
    <lineage>
        <taxon>Bacteria</taxon>
        <taxon>Pseudomonadati</taxon>
        <taxon>Bacteroidota</taxon>
        <taxon>Bacteroidia</taxon>
        <taxon>Marinilabiliales</taxon>
        <taxon>Marinilabiliaceae</taxon>
        <taxon>Carboxylicivirga</taxon>
    </lineage>
</organism>
<sequence>MRKYLLSIALMVLSLASFGQKNTKVVGTWLTQDGDSKVEISQNDDGSFTGEIIWLQDPTEEDGSEKLDEHNPDEDLKKRKIMGLKLLKNFQFDEDEEEWNDGTIYDPKSGNTYKCYMWFDGNPNKLQVKGYIGFSLIGKKVSWTRVTGDA</sequence>
<evidence type="ECO:0000313" key="3">
    <source>
        <dbReference type="EMBL" id="MBK3518526.1"/>
    </source>
</evidence>
<protein>
    <submittedName>
        <fullName evidence="3">DUF2147 domain-containing protein</fullName>
    </submittedName>
</protein>
<dbReference type="PANTHER" id="PTHR36919:SF2">
    <property type="entry name" value="BLL6627 PROTEIN"/>
    <property type="match status" value="1"/>
</dbReference>
<comment type="caution">
    <text evidence="3">The sequence shown here is derived from an EMBL/GenBank/DDBJ whole genome shotgun (WGS) entry which is preliminary data.</text>
</comment>
<evidence type="ECO:0000256" key="1">
    <source>
        <dbReference type="SAM" id="SignalP"/>
    </source>
</evidence>
<evidence type="ECO:0000259" key="2">
    <source>
        <dbReference type="Pfam" id="PF09917"/>
    </source>
</evidence>
<keyword evidence="1" id="KW-0732">Signal</keyword>
<keyword evidence="4" id="KW-1185">Reference proteome</keyword>
<reference evidence="3 4" key="1">
    <citation type="submission" date="2021-01" db="EMBL/GenBank/DDBJ databases">
        <title>Carboxyliciviraga sp.nov., isolated from coastal sediments.</title>
        <authorList>
            <person name="Lu D."/>
            <person name="Zhang T."/>
        </authorList>
    </citation>
    <scope>NUCLEOTIDE SEQUENCE [LARGE SCALE GENOMIC DNA]</scope>
    <source>
        <strain evidence="3 4">N1Y132</strain>
    </source>
</reference>